<dbReference type="SUPFAM" id="SSF47370">
    <property type="entry name" value="Bromodomain"/>
    <property type="match status" value="1"/>
</dbReference>
<dbReference type="InterPro" id="IPR016181">
    <property type="entry name" value="Acyl_CoA_acyltransferase"/>
</dbReference>
<dbReference type="InterPro" id="IPR036427">
    <property type="entry name" value="Bromodomain-like_sf"/>
</dbReference>
<dbReference type="EMBL" id="MU860081">
    <property type="protein sequence ID" value="KAK4238864.1"/>
    <property type="molecule type" value="Genomic_DNA"/>
</dbReference>
<accession>A0AAN7HFX8</accession>
<comment type="subcellular location">
    <subcellularLocation>
        <location evidence="1">Nucleus</location>
    </subcellularLocation>
</comment>
<comment type="similarity">
    <text evidence="2">Belongs to the acetyltransferase family. GCN5 subfamily.</text>
</comment>
<dbReference type="Gene3D" id="3.40.630.30">
    <property type="match status" value="1"/>
</dbReference>
<name>A0AAN7HFX8_9PEZI</name>
<sequence>MDKVEPRSVSVHHERNTSLQKRAAPEEPNTTSDSKRIKTSHDGSPKLDMQPQAEAVPGEESIIILTGLKCLLQKQLPKMPKDYIARLVYNRTHLSIAIMKRPLEVIGGITYREFRRRKFAEIVFWAVSSDQQVKGYGAYMMAHLKDYVKATGPGFTKEITLDKSVWMGYIKDYEGGMLMQFSMLPRIRYLEAGRMLLKQKETVLAKIRALSKSHIIHQPPRQWTANGATTPIDPLSIPGIRATGWSPDMDALARVPRHGPHFNELRRFLYQIQNHKQAWPFLTPVNTDEVPDYYNVITSPMDLSTMEEKLERDLYVTPKDLVADLKLIFSKCRQYNDATTVYTKCAVKIEKYMWALIKEIPEWYDLKNDWDFGYLKSVMDDRVRIVRRAGW</sequence>
<dbReference type="PRINTS" id="PR00503">
    <property type="entry name" value="BROMODOMAIN"/>
</dbReference>
<evidence type="ECO:0000256" key="6">
    <source>
        <dbReference type="PROSITE-ProRule" id="PRU00035"/>
    </source>
</evidence>
<feature type="compositionally biased region" description="Basic and acidic residues" evidence="7">
    <location>
        <begin position="1"/>
        <end position="16"/>
    </location>
</feature>
<dbReference type="PANTHER" id="PTHR45750">
    <property type="entry name" value="GH11602P"/>
    <property type="match status" value="1"/>
</dbReference>
<protein>
    <submittedName>
        <fullName evidence="10">Histone acetyltransferase</fullName>
    </submittedName>
</protein>
<evidence type="ECO:0000256" key="3">
    <source>
        <dbReference type="ARBA" id="ARBA00023117"/>
    </source>
</evidence>
<dbReference type="SUPFAM" id="SSF55729">
    <property type="entry name" value="Acyl-CoA N-acyltransferases (Nat)"/>
    <property type="match status" value="1"/>
</dbReference>
<dbReference type="CDD" id="cd05509">
    <property type="entry name" value="Bromo_gcn5_like"/>
    <property type="match status" value="1"/>
</dbReference>
<dbReference type="Pfam" id="PF00583">
    <property type="entry name" value="Acetyltransf_1"/>
    <property type="match status" value="1"/>
</dbReference>
<feature type="compositionally biased region" description="Basic and acidic residues" evidence="7">
    <location>
        <begin position="33"/>
        <end position="45"/>
    </location>
</feature>
<organism evidence="10 11">
    <name type="scientific">Achaetomium macrosporum</name>
    <dbReference type="NCBI Taxonomy" id="79813"/>
    <lineage>
        <taxon>Eukaryota</taxon>
        <taxon>Fungi</taxon>
        <taxon>Dikarya</taxon>
        <taxon>Ascomycota</taxon>
        <taxon>Pezizomycotina</taxon>
        <taxon>Sordariomycetes</taxon>
        <taxon>Sordariomycetidae</taxon>
        <taxon>Sordariales</taxon>
        <taxon>Chaetomiaceae</taxon>
        <taxon>Achaetomium</taxon>
    </lineage>
</organism>
<dbReference type="PROSITE" id="PS51186">
    <property type="entry name" value="GNAT"/>
    <property type="match status" value="1"/>
</dbReference>
<dbReference type="GO" id="GO:0045944">
    <property type="term" value="P:positive regulation of transcription by RNA polymerase II"/>
    <property type="evidence" value="ECO:0007669"/>
    <property type="project" value="TreeGrafter"/>
</dbReference>
<feature type="domain" description="Bromo" evidence="8">
    <location>
        <begin position="273"/>
        <end position="343"/>
    </location>
</feature>
<evidence type="ECO:0000259" key="8">
    <source>
        <dbReference type="PROSITE" id="PS50014"/>
    </source>
</evidence>
<reference evidence="10" key="2">
    <citation type="submission" date="2023-05" db="EMBL/GenBank/DDBJ databases">
        <authorList>
            <consortium name="Lawrence Berkeley National Laboratory"/>
            <person name="Steindorff A."/>
            <person name="Hensen N."/>
            <person name="Bonometti L."/>
            <person name="Westerberg I."/>
            <person name="Brannstrom I.O."/>
            <person name="Guillou S."/>
            <person name="Cros-Aarteil S."/>
            <person name="Calhoun S."/>
            <person name="Haridas S."/>
            <person name="Kuo A."/>
            <person name="Mondo S."/>
            <person name="Pangilinan J."/>
            <person name="Riley R."/>
            <person name="Labutti K."/>
            <person name="Andreopoulos B."/>
            <person name="Lipzen A."/>
            <person name="Chen C."/>
            <person name="Yanf M."/>
            <person name="Daum C."/>
            <person name="Ng V."/>
            <person name="Clum A."/>
            <person name="Ohm R."/>
            <person name="Martin F."/>
            <person name="Silar P."/>
            <person name="Natvig D."/>
            <person name="Lalanne C."/>
            <person name="Gautier V."/>
            <person name="Ament-Velasquez S.L."/>
            <person name="Kruys A."/>
            <person name="Hutchinson M.I."/>
            <person name="Powell A.J."/>
            <person name="Barry K."/>
            <person name="Miller A.N."/>
            <person name="Grigoriev I.V."/>
            <person name="Debuchy R."/>
            <person name="Gladieux P."/>
            <person name="Thoren M.H."/>
            <person name="Johannesson H."/>
        </authorList>
    </citation>
    <scope>NUCLEOTIDE SEQUENCE</scope>
    <source>
        <strain evidence="10">CBS 532.94</strain>
    </source>
</reference>
<evidence type="ECO:0000256" key="2">
    <source>
        <dbReference type="ARBA" id="ARBA00008607"/>
    </source>
</evidence>
<dbReference type="GO" id="GO:0005634">
    <property type="term" value="C:nucleus"/>
    <property type="evidence" value="ECO:0007669"/>
    <property type="project" value="UniProtKB-SubCell"/>
</dbReference>
<dbReference type="GO" id="GO:0000123">
    <property type="term" value="C:histone acetyltransferase complex"/>
    <property type="evidence" value="ECO:0007669"/>
    <property type="project" value="TreeGrafter"/>
</dbReference>
<evidence type="ECO:0000256" key="1">
    <source>
        <dbReference type="ARBA" id="ARBA00004123"/>
    </source>
</evidence>
<keyword evidence="11" id="KW-1185">Reference proteome</keyword>
<evidence type="ECO:0000259" key="9">
    <source>
        <dbReference type="PROSITE" id="PS51186"/>
    </source>
</evidence>
<dbReference type="SMART" id="SM00297">
    <property type="entry name" value="BROMO"/>
    <property type="match status" value="1"/>
</dbReference>
<dbReference type="Proteomes" id="UP001303760">
    <property type="component" value="Unassembled WGS sequence"/>
</dbReference>
<dbReference type="AlphaFoldDB" id="A0AAN7HFX8"/>
<evidence type="ECO:0000256" key="4">
    <source>
        <dbReference type="ARBA" id="ARBA00023159"/>
    </source>
</evidence>
<dbReference type="CDD" id="cd04301">
    <property type="entry name" value="NAT_SF"/>
    <property type="match status" value="1"/>
</dbReference>
<feature type="domain" description="N-acetyltransferase" evidence="9">
    <location>
        <begin position="53"/>
        <end position="188"/>
    </location>
</feature>
<dbReference type="Pfam" id="PF00439">
    <property type="entry name" value="Bromodomain"/>
    <property type="match status" value="1"/>
</dbReference>
<keyword evidence="4" id="KW-0010">Activator</keyword>
<reference evidence="10" key="1">
    <citation type="journal article" date="2023" name="Mol. Phylogenet. Evol.">
        <title>Genome-scale phylogeny and comparative genomics of the fungal order Sordariales.</title>
        <authorList>
            <person name="Hensen N."/>
            <person name="Bonometti L."/>
            <person name="Westerberg I."/>
            <person name="Brannstrom I.O."/>
            <person name="Guillou S."/>
            <person name="Cros-Aarteil S."/>
            <person name="Calhoun S."/>
            <person name="Haridas S."/>
            <person name="Kuo A."/>
            <person name="Mondo S."/>
            <person name="Pangilinan J."/>
            <person name="Riley R."/>
            <person name="LaButti K."/>
            <person name="Andreopoulos B."/>
            <person name="Lipzen A."/>
            <person name="Chen C."/>
            <person name="Yan M."/>
            <person name="Daum C."/>
            <person name="Ng V."/>
            <person name="Clum A."/>
            <person name="Steindorff A."/>
            <person name="Ohm R.A."/>
            <person name="Martin F."/>
            <person name="Silar P."/>
            <person name="Natvig D.O."/>
            <person name="Lalanne C."/>
            <person name="Gautier V."/>
            <person name="Ament-Velasquez S.L."/>
            <person name="Kruys A."/>
            <person name="Hutchinson M.I."/>
            <person name="Powell A.J."/>
            <person name="Barry K."/>
            <person name="Miller A.N."/>
            <person name="Grigoriev I.V."/>
            <person name="Debuchy R."/>
            <person name="Gladieux P."/>
            <person name="Hiltunen Thoren M."/>
            <person name="Johannesson H."/>
        </authorList>
    </citation>
    <scope>NUCLEOTIDE SEQUENCE</scope>
    <source>
        <strain evidence="10">CBS 532.94</strain>
    </source>
</reference>
<keyword evidence="5" id="KW-0539">Nucleus</keyword>
<evidence type="ECO:0000313" key="10">
    <source>
        <dbReference type="EMBL" id="KAK4238864.1"/>
    </source>
</evidence>
<dbReference type="PROSITE" id="PS50014">
    <property type="entry name" value="BROMODOMAIN_2"/>
    <property type="match status" value="1"/>
</dbReference>
<dbReference type="InterPro" id="IPR001487">
    <property type="entry name" value="Bromodomain"/>
</dbReference>
<dbReference type="InterPro" id="IPR037800">
    <property type="entry name" value="GCN5"/>
</dbReference>
<dbReference type="InterPro" id="IPR000182">
    <property type="entry name" value="GNAT_dom"/>
</dbReference>
<dbReference type="Gene3D" id="1.20.920.10">
    <property type="entry name" value="Bromodomain-like"/>
    <property type="match status" value="1"/>
</dbReference>
<keyword evidence="3 6" id="KW-0103">Bromodomain</keyword>
<gene>
    <name evidence="10" type="ORF">C8A03DRAFT_43466</name>
</gene>
<proteinExistence type="inferred from homology"/>
<dbReference type="GO" id="GO:0010484">
    <property type="term" value="F:histone H3 acetyltransferase activity"/>
    <property type="evidence" value="ECO:0007669"/>
    <property type="project" value="TreeGrafter"/>
</dbReference>
<comment type="caution">
    <text evidence="10">The sequence shown here is derived from an EMBL/GenBank/DDBJ whole genome shotgun (WGS) entry which is preliminary data.</text>
</comment>
<evidence type="ECO:0000313" key="11">
    <source>
        <dbReference type="Proteomes" id="UP001303760"/>
    </source>
</evidence>
<feature type="region of interest" description="Disordered" evidence="7">
    <location>
        <begin position="1"/>
        <end position="53"/>
    </location>
</feature>
<dbReference type="PANTHER" id="PTHR45750:SF3">
    <property type="entry name" value="HISTONE ACETYLTRANSFERASE"/>
    <property type="match status" value="1"/>
</dbReference>
<evidence type="ECO:0000256" key="7">
    <source>
        <dbReference type="SAM" id="MobiDB-lite"/>
    </source>
</evidence>
<evidence type="ECO:0000256" key="5">
    <source>
        <dbReference type="ARBA" id="ARBA00023242"/>
    </source>
</evidence>